<evidence type="ECO:0000256" key="2">
    <source>
        <dbReference type="ARBA" id="ARBA00022763"/>
    </source>
</evidence>
<dbReference type="InterPro" id="IPR023627">
    <property type="entry name" value="Rcmb_RecR"/>
</dbReference>
<sequence>MSQQYSSLLLEKAINEFSKLPGIGRKTATRLVLHLLRQDIETVDAFGNAIITLKHDVKYCKVCYNISDTKICRICANPGRDASVVCIVESIREVMAVEATQQFRGVYHVLGGVISPMDGVGPNDLQIDSLIRRASEKEIKEIILALSPTMEGDTTGFYIYRKLEKYGIQDVKFSIIARGISIGDELEYTDEITLGRSIINRIPFSGTTG</sequence>
<name>A0A5J4QJ04_9ZZZZ</name>
<evidence type="ECO:0000256" key="1">
    <source>
        <dbReference type="ARBA" id="ARBA00022723"/>
    </source>
</evidence>
<dbReference type="Gene3D" id="3.40.1360.10">
    <property type="match status" value="1"/>
</dbReference>
<dbReference type="Pfam" id="PF21176">
    <property type="entry name" value="RecR_HhH"/>
    <property type="match status" value="1"/>
</dbReference>
<dbReference type="GO" id="GO:0003677">
    <property type="term" value="F:DNA binding"/>
    <property type="evidence" value="ECO:0007669"/>
    <property type="project" value="InterPro"/>
</dbReference>
<evidence type="ECO:0000256" key="3">
    <source>
        <dbReference type="ARBA" id="ARBA00022771"/>
    </source>
</evidence>
<dbReference type="Gene3D" id="1.10.8.420">
    <property type="entry name" value="RecR Domain 1"/>
    <property type="match status" value="1"/>
</dbReference>
<dbReference type="HAMAP" id="MF_00017">
    <property type="entry name" value="RecR"/>
    <property type="match status" value="1"/>
</dbReference>
<proteinExistence type="inferred from homology"/>
<dbReference type="NCBIfam" id="TIGR00615">
    <property type="entry name" value="recR"/>
    <property type="match status" value="1"/>
</dbReference>
<dbReference type="Pfam" id="PF02132">
    <property type="entry name" value="RecR_ZnF"/>
    <property type="match status" value="1"/>
</dbReference>
<keyword evidence="3" id="KW-0863">Zinc-finger</keyword>
<dbReference type="PROSITE" id="PS50880">
    <property type="entry name" value="TOPRIM"/>
    <property type="match status" value="1"/>
</dbReference>
<dbReference type="PANTHER" id="PTHR30446">
    <property type="entry name" value="RECOMBINATION PROTEIN RECR"/>
    <property type="match status" value="1"/>
</dbReference>
<dbReference type="GO" id="GO:0008270">
    <property type="term" value="F:zinc ion binding"/>
    <property type="evidence" value="ECO:0007669"/>
    <property type="project" value="UniProtKB-KW"/>
</dbReference>
<dbReference type="InterPro" id="IPR006171">
    <property type="entry name" value="TOPRIM_dom"/>
</dbReference>
<dbReference type="InterPro" id="IPR034137">
    <property type="entry name" value="TOPRIM_RecR"/>
</dbReference>
<protein>
    <submittedName>
        <fullName evidence="8">Recombination protein RecR</fullName>
    </submittedName>
</protein>
<gene>
    <name evidence="8" type="ORF">EZS27_029395</name>
</gene>
<dbReference type="InterPro" id="IPR000093">
    <property type="entry name" value="DNA_Rcmb_RecR"/>
</dbReference>
<dbReference type="CDD" id="cd01025">
    <property type="entry name" value="TOPRIM_recR"/>
    <property type="match status" value="1"/>
</dbReference>
<dbReference type="EMBL" id="SNRY01003461">
    <property type="protein sequence ID" value="KAA6320891.1"/>
    <property type="molecule type" value="Genomic_DNA"/>
</dbReference>
<evidence type="ECO:0000256" key="5">
    <source>
        <dbReference type="ARBA" id="ARBA00023172"/>
    </source>
</evidence>
<feature type="domain" description="Toprim" evidence="7">
    <location>
        <begin position="83"/>
        <end position="181"/>
    </location>
</feature>
<evidence type="ECO:0000256" key="6">
    <source>
        <dbReference type="ARBA" id="ARBA00023204"/>
    </source>
</evidence>
<dbReference type="PROSITE" id="PS01300">
    <property type="entry name" value="RECR"/>
    <property type="match status" value="1"/>
</dbReference>
<evidence type="ECO:0000313" key="8">
    <source>
        <dbReference type="EMBL" id="KAA6320891.1"/>
    </source>
</evidence>
<keyword evidence="1" id="KW-0479">Metal-binding</keyword>
<dbReference type="Gene3D" id="3.30.60.80">
    <property type="match status" value="1"/>
</dbReference>
<dbReference type="PANTHER" id="PTHR30446:SF0">
    <property type="entry name" value="RECOMBINATION PROTEIN RECR"/>
    <property type="match status" value="1"/>
</dbReference>
<dbReference type="InterPro" id="IPR015967">
    <property type="entry name" value="Rcmb_RecR_Znf"/>
</dbReference>
<keyword evidence="2" id="KW-0227">DNA damage</keyword>
<evidence type="ECO:0000259" key="7">
    <source>
        <dbReference type="PROSITE" id="PS50880"/>
    </source>
</evidence>
<dbReference type="GO" id="GO:0006281">
    <property type="term" value="P:DNA repair"/>
    <property type="evidence" value="ECO:0007669"/>
    <property type="project" value="UniProtKB-KW"/>
</dbReference>
<dbReference type="Gene3D" id="6.10.250.240">
    <property type="match status" value="1"/>
</dbReference>
<keyword evidence="5" id="KW-0233">DNA recombination</keyword>
<keyword evidence="4" id="KW-0862">Zinc</keyword>
<comment type="caution">
    <text evidence="8">The sequence shown here is derived from an EMBL/GenBank/DDBJ whole genome shotgun (WGS) entry which is preliminary data.</text>
</comment>
<accession>A0A5J4QJ04</accession>
<dbReference type="Pfam" id="PF13662">
    <property type="entry name" value="Toprim_4"/>
    <property type="match status" value="1"/>
</dbReference>
<dbReference type="AlphaFoldDB" id="A0A5J4QJ04"/>
<dbReference type="SMART" id="SM00493">
    <property type="entry name" value="TOPRIM"/>
    <property type="match status" value="1"/>
</dbReference>
<organism evidence="8">
    <name type="scientific">termite gut metagenome</name>
    <dbReference type="NCBI Taxonomy" id="433724"/>
    <lineage>
        <taxon>unclassified sequences</taxon>
        <taxon>metagenomes</taxon>
        <taxon>organismal metagenomes</taxon>
    </lineage>
</organism>
<keyword evidence="6" id="KW-0234">DNA repair</keyword>
<evidence type="ECO:0000256" key="4">
    <source>
        <dbReference type="ARBA" id="ARBA00022833"/>
    </source>
</evidence>
<dbReference type="GO" id="GO:0006310">
    <property type="term" value="P:DNA recombination"/>
    <property type="evidence" value="ECO:0007669"/>
    <property type="project" value="UniProtKB-KW"/>
</dbReference>
<reference evidence="8" key="1">
    <citation type="submission" date="2019-03" db="EMBL/GenBank/DDBJ databases">
        <title>Single cell metagenomics reveals metabolic interactions within the superorganism composed of flagellate Streblomastix strix and complex community of Bacteroidetes bacteria on its surface.</title>
        <authorList>
            <person name="Treitli S.C."/>
            <person name="Kolisko M."/>
            <person name="Husnik F."/>
            <person name="Keeling P."/>
            <person name="Hampl V."/>
        </authorList>
    </citation>
    <scope>NUCLEOTIDE SEQUENCE</scope>
    <source>
        <strain evidence="8">STM</strain>
    </source>
</reference>
<dbReference type="SUPFAM" id="SSF111304">
    <property type="entry name" value="Recombination protein RecR"/>
    <property type="match status" value="1"/>
</dbReference>
<dbReference type="Pfam" id="PF21175">
    <property type="entry name" value="RecR_C"/>
    <property type="match status" value="1"/>
</dbReference>